<reference evidence="1 2" key="1">
    <citation type="submission" date="2023-01" db="EMBL/GenBank/DDBJ databases">
        <title>Psychrosphaera sp. nov., isolated from marine algae.</title>
        <authorList>
            <person name="Bayburt H."/>
            <person name="Choi B.J."/>
            <person name="Kim J.M."/>
            <person name="Choi D.G."/>
            <person name="Jeon C.O."/>
        </authorList>
    </citation>
    <scope>NUCLEOTIDE SEQUENCE [LARGE SCALE GENOMIC DNA]</scope>
    <source>
        <strain evidence="1 2">G1-22</strain>
    </source>
</reference>
<proteinExistence type="predicted"/>
<dbReference type="Proteomes" id="UP001528411">
    <property type="component" value="Unassembled WGS sequence"/>
</dbReference>
<name>A0ABT5FAV1_9GAMM</name>
<dbReference type="RefSeq" id="WP_272180250.1">
    <property type="nucleotide sequence ID" value="NZ_JAQOMS010000002.1"/>
</dbReference>
<keyword evidence="2" id="KW-1185">Reference proteome</keyword>
<sequence length="318" mass="36024">MQDLLIKGISIGRIKMLRIASWPVFAEFIKKQNADVLAEKLRLLDFVKPLAGKPLGELTSLDLLTILGKHTQDHDPSVYQFDVEWFGATKGAKTFQLLLSEQTEKFDQALEFIPLEGPVTKADFDKFVASYSAIFHSYTEDKANGEKAPLVPATRLLGMRRPDQFVVLTAPKIDVYCQGLAVSKFNGFDFDGYWQDLVETVHNASWWRQAEPEDELEKQIWNARAVLTDMYLFADDNIAEQSNYVKLKLKIEARMSKVAAGGAPRRRSKESAESLVDRRLAEDDIPEYLHGKRDSLVHEVKNGKSVDQAIKLFRAIFG</sequence>
<accession>A0ABT5FAV1</accession>
<evidence type="ECO:0000313" key="1">
    <source>
        <dbReference type="EMBL" id="MDC2888663.1"/>
    </source>
</evidence>
<gene>
    <name evidence="1" type="ORF">PN838_07675</name>
</gene>
<dbReference type="EMBL" id="JAQOMS010000002">
    <property type="protein sequence ID" value="MDC2888663.1"/>
    <property type="molecule type" value="Genomic_DNA"/>
</dbReference>
<evidence type="ECO:0008006" key="3">
    <source>
        <dbReference type="Google" id="ProtNLM"/>
    </source>
</evidence>
<comment type="caution">
    <text evidence="1">The sequence shown here is derived from an EMBL/GenBank/DDBJ whole genome shotgun (WGS) entry which is preliminary data.</text>
</comment>
<protein>
    <recommendedName>
        <fullName evidence="3">Apea-like HEPN domain-containing protein</fullName>
    </recommendedName>
</protein>
<organism evidence="1 2">
    <name type="scientific">Psychrosphaera algicola</name>
    <dbReference type="NCBI Taxonomy" id="3023714"/>
    <lineage>
        <taxon>Bacteria</taxon>
        <taxon>Pseudomonadati</taxon>
        <taxon>Pseudomonadota</taxon>
        <taxon>Gammaproteobacteria</taxon>
        <taxon>Alteromonadales</taxon>
        <taxon>Pseudoalteromonadaceae</taxon>
        <taxon>Psychrosphaera</taxon>
    </lineage>
</organism>
<evidence type="ECO:0000313" key="2">
    <source>
        <dbReference type="Proteomes" id="UP001528411"/>
    </source>
</evidence>